<evidence type="ECO:0000313" key="2">
    <source>
        <dbReference type="Proteomes" id="UP000054771"/>
    </source>
</evidence>
<accession>A0A0U5CHG2</accession>
<gene>
    <name evidence="1" type="ORF">ASPCAL13262</name>
</gene>
<protein>
    <submittedName>
        <fullName evidence="1">Uncharacterized protein</fullName>
    </submittedName>
</protein>
<name>A0A0U5CHG2_ASPCI</name>
<keyword evidence="2" id="KW-1185">Reference proteome</keyword>
<dbReference type="EMBL" id="CDMC01000017">
    <property type="protein sequence ID" value="CEL10137.1"/>
    <property type="molecule type" value="Genomic_DNA"/>
</dbReference>
<sequence>MPMSDIQVGWYITSLQHSGEQKIIQIQYPYYQVADGSWVNWENIRTYRQGAWDMEAFGK</sequence>
<reference evidence="2" key="1">
    <citation type="journal article" date="2016" name="Genome Announc.">
        <title>Draft genome sequences of fungus Aspergillus calidoustus.</title>
        <authorList>
            <person name="Horn F."/>
            <person name="Linde J."/>
            <person name="Mattern D.J."/>
            <person name="Walther G."/>
            <person name="Guthke R."/>
            <person name="Scherlach K."/>
            <person name="Martin K."/>
            <person name="Brakhage A.A."/>
            <person name="Petzke L."/>
            <person name="Valiante V."/>
        </authorList>
    </citation>
    <scope>NUCLEOTIDE SEQUENCE [LARGE SCALE GENOMIC DNA]</scope>
    <source>
        <strain evidence="2">SF006504</strain>
    </source>
</reference>
<proteinExistence type="predicted"/>
<dbReference type="AlphaFoldDB" id="A0A0U5CHG2"/>
<dbReference type="Proteomes" id="UP000054771">
    <property type="component" value="Unassembled WGS sequence"/>
</dbReference>
<evidence type="ECO:0000313" key="1">
    <source>
        <dbReference type="EMBL" id="CEL10137.1"/>
    </source>
</evidence>
<organism evidence="1 2">
    <name type="scientific">Aspergillus calidoustus</name>
    <dbReference type="NCBI Taxonomy" id="454130"/>
    <lineage>
        <taxon>Eukaryota</taxon>
        <taxon>Fungi</taxon>
        <taxon>Dikarya</taxon>
        <taxon>Ascomycota</taxon>
        <taxon>Pezizomycotina</taxon>
        <taxon>Eurotiomycetes</taxon>
        <taxon>Eurotiomycetidae</taxon>
        <taxon>Eurotiales</taxon>
        <taxon>Aspergillaceae</taxon>
        <taxon>Aspergillus</taxon>
        <taxon>Aspergillus subgen. Nidulantes</taxon>
    </lineage>
</organism>